<dbReference type="Gene3D" id="1.20.120.1490">
    <property type="match status" value="1"/>
</dbReference>
<sequence length="154" mass="17842">MTLSQKRLLVFFSIALNVGFVVMAIVMVLHHPKPFRERSWQELVNIVQELNLPAEQEDAVMANMQQFRETMDGYERDLKQARGDIIRFLANDGPIDENQLHLLIETAQSREKRKSDVFEAHVIELRGLLGNEKGARFFSLLQAHLESRKNNAKR</sequence>
<keyword evidence="1" id="KW-0472">Membrane</keyword>
<evidence type="ECO:0000313" key="3">
    <source>
        <dbReference type="Proteomes" id="UP000427769"/>
    </source>
</evidence>
<gene>
    <name evidence="2" type="ORF">DSCW_31540</name>
</gene>
<dbReference type="Pfam" id="PF13801">
    <property type="entry name" value="Metal_resist"/>
    <property type="match status" value="1"/>
</dbReference>
<dbReference type="EMBL" id="AP021875">
    <property type="protein sequence ID" value="BBO75737.1"/>
    <property type="molecule type" value="Genomic_DNA"/>
</dbReference>
<accession>A0A5K7ZI51</accession>
<dbReference type="AlphaFoldDB" id="A0A5K7ZI51"/>
<feature type="transmembrane region" description="Helical" evidence="1">
    <location>
        <begin position="6"/>
        <end position="29"/>
    </location>
</feature>
<reference evidence="2 3" key="1">
    <citation type="submission" date="2019-11" db="EMBL/GenBank/DDBJ databases">
        <title>Comparative genomics of hydrocarbon-degrading Desulfosarcina strains.</title>
        <authorList>
            <person name="Watanabe M."/>
            <person name="Kojima H."/>
            <person name="Fukui M."/>
        </authorList>
    </citation>
    <scope>NUCLEOTIDE SEQUENCE [LARGE SCALE GENOMIC DNA]</scope>
    <source>
        <strain evidence="2 3">PP31</strain>
    </source>
</reference>
<evidence type="ECO:0000313" key="2">
    <source>
        <dbReference type="EMBL" id="BBO75737.1"/>
    </source>
</evidence>
<evidence type="ECO:0008006" key="4">
    <source>
        <dbReference type="Google" id="ProtNLM"/>
    </source>
</evidence>
<organism evidence="2 3">
    <name type="scientific">Desulfosarcina widdelii</name>
    <dbReference type="NCBI Taxonomy" id="947919"/>
    <lineage>
        <taxon>Bacteria</taxon>
        <taxon>Pseudomonadati</taxon>
        <taxon>Thermodesulfobacteriota</taxon>
        <taxon>Desulfobacteria</taxon>
        <taxon>Desulfobacterales</taxon>
        <taxon>Desulfosarcinaceae</taxon>
        <taxon>Desulfosarcina</taxon>
    </lineage>
</organism>
<dbReference type="Proteomes" id="UP000427769">
    <property type="component" value="Chromosome"/>
</dbReference>
<dbReference type="RefSeq" id="WP_155304633.1">
    <property type="nucleotide sequence ID" value="NZ_AP021875.1"/>
</dbReference>
<proteinExistence type="predicted"/>
<keyword evidence="3" id="KW-1185">Reference proteome</keyword>
<evidence type="ECO:0000256" key="1">
    <source>
        <dbReference type="SAM" id="Phobius"/>
    </source>
</evidence>
<dbReference type="InterPro" id="IPR025961">
    <property type="entry name" value="Metal_resist"/>
</dbReference>
<keyword evidence="1" id="KW-0812">Transmembrane</keyword>
<dbReference type="OrthoDB" id="5421052at2"/>
<protein>
    <recommendedName>
        <fullName evidence="4">Zinc resistance-associated protein</fullName>
    </recommendedName>
</protein>
<name>A0A5K7ZI51_9BACT</name>
<keyword evidence="1" id="KW-1133">Transmembrane helix</keyword>
<dbReference type="KEGG" id="dwd:DSCW_31540"/>